<protein>
    <submittedName>
        <fullName evidence="1">Uncharacterized protein</fullName>
    </submittedName>
</protein>
<comment type="caution">
    <text evidence="1">The sequence shown here is derived from an EMBL/GenBank/DDBJ whole genome shotgun (WGS) entry which is preliminary data.</text>
</comment>
<dbReference type="EMBL" id="CM004403">
    <property type="protein sequence ID" value="KAG8634717.1"/>
    <property type="molecule type" value="Genomic_DNA"/>
</dbReference>
<proteinExistence type="predicted"/>
<name>A0ACB7G3D4_MANES</name>
<evidence type="ECO:0000313" key="2">
    <source>
        <dbReference type="Proteomes" id="UP000091857"/>
    </source>
</evidence>
<keyword evidence="2" id="KW-1185">Reference proteome</keyword>
<reference evidence="2" key="1">
    <citation type="journal article" date="2016" name="Nat. Biotechnol.">
        <title>Sequencing wild and cultivated cassava and related species reveals extensive interspecific hybridization and genetic diversity.</title>
        <authorList>
            <person name="Bredeson J.V."/>
            <person name="Lyons J.B."/>
            <person name="Prochnik S.E."/>
            <person name="Wu G.A."/>
            <person name="Ha C.M."/>
            <person name="Edsinger-Gonzales E."/>
            <person name="Grimwood J."/>
            <person name="Schmutz J."/>
            <person name="Rabbi I.Y."/>
            <person name="Egesi C."/>
            <person name="Nauluvula P."/>
            <person name="Lebot V."/>
            <person name="Ndunguru J."/>
            <person name="Mkamilo G."/>
            <person name="Bart R.S."/>
            <person name="Setter T.L."/>
            <person name="Gleadow R.M."/>
            <person name="Kulakow P."/>
            <person name="Ferguson M.E."/>
            <person name="Rounsley S."/>
            <person name="Rokhsar D.S."/>
        </authorList>
    </citation>
    <scope>NUCLEOTIDE SEQUENCE [LARGE SCALE GENOMIC DNA]</scope>
    <source>
        <strain evidence="2">cv. AM560-2</strain>
    </source>
</reference>
<dbReference type="Proteomes" id="UP000091857">
    <property type="component" value="Chromosome 17"/>
</dbReference>
<sequence>MSLSFTKLGSIRLHPKLTDISCILCRSLICSAPNLKPLLTIISLKVKVTLPMAGDGSKRSEVSAIPPRKINVQKFVESRTFELETLHSIVSDRLNNDFRSRRNKRRRTTAYDNQNAKKRNKRRKCGIAVDKSNNVALEQNQERLPPRRVRRRVELRRNSRSGFSTSSEGTKRLRTYVWHSKRFTMTKLWGFHLPLGLQGRGRGSRALLKWYKHGALVHDASYYTAVQLEGPEDSLTSIIRMVLEPSSSTQSEEITNTILSGCIYGTAMLHHVGALSELIAPVTYMWRPYHLPNGENSGSHCNSDGCNELTSSESFSSHRQLWVLIHASAFNEGYDALKFACQKHMSESGILINCISLEGELAKLEVMGSKAFQLLQKILHPVYCDSKNSWQLRKCAVEDADHDSKLKNPSILENEENMSSCSMFPFTVRDPRAMSETKIGDVSVAAATTMNYVSEDEPRKDVTTLGNPEKSEDLLWQPCSKPEGDSSFSNKGDLWDAACRISLPVEDNVLCLEKHRLRMDFVCLDDAKSGMPSTAVEVHGSRSCPIVLLKHNNGMGSFMGWSIIMPLCWVKVFWISFISNGARAIGLREKRWIACEVGLPFFPSDFPDCNSYLSSKAIESAAIDQKAERLCPAVRSLKVPVPPPWNSVRIAVQVASSSHAKDMIGGNSMSIIRCDHSDITSLRVDGNSFDGIVARTSNMLADFMNEIYGDCSLLFPQAPNKRMKFLESINDESKLGQLQNGIRRMNSNRQLCFVRVLLHAYKKGVFEEGAVVCAPCLSDVSLLTSRSENNEAGFQIPTSVVRAYFKEQSNSAAEESHGWPIGFVTTGFVRGSKKPMAEAFCEAVLLAHLREEQWNEIPVKKRRKEIYVLVRNLRSSAYILAMASVILEQHQDDMEFL</sequence>
<accession>A0ACB7G3D4</accession>
<gene>
    <name evidence="1" type="ORF">MANES_17G075900v8</name>
</gene>
<organism evidence="1 2">
    <name type="scientific">Manihot esculenta</name>
    <name type="common">Cassava</name>
    <name type="synonym">Jatropha manihot</name>
    <dbReference type="NCBI Taxonomy" id="3983"/>
    <lineage>
        <taxon>Eukaryota</taxon>
        <taxon>Viridiplantae</taxon>
        <taxon>Streptophyta</taxon>
        <taxon>Embryophyta</taxon>
        <taxon>Tracheophyta</taxon>
        <taxon>Spermatophyta</taxon>
        <taxon>Magnoliopsida</taxon>
        <taxon>eudicotyledons</taxon>
        <taxon>Gunneridae</taxon>
        <taxon>Pentapetalae</taxon>
        <taxon>rosids</taxon>
        <taxon>fabids</taxon>
        <taxon>Malpighiales</taxon>
        <taxon>Euphorbiaceae</taxon>
        <taxon>Crotonoideae</taxon>
        <taxon>Manihoteae</taxon>
        <taxon>Manihot</taxon>
    </lineage>
</organism>
<evidence type="ECO:0000313" key="1">
    <source>
        <dbReference type="EMBL" id="KAG8634717.1"/>
    </source>
</evidence>